<sequence>MESVTDKASTSSNRSQQNNQNKYTQEEIDAAYALLALSNSAPDPSAGNRAACPKLEAELYVTMDEPPMAPQNTSIEHHLKSVQHSMDSQVSPLTKLNSFVATTLPVREGHYVYSHYVSQPCDITMWRCETHGSWSCQQCFHAANP</sequence>
<comment type="caution">
    <text evidence="2">The sequence shown here is derived from an EMBL/GenBank/DDBJ whole genome shotgun (WGS) entry which is preliminary data.</text>
</comment>
<gene>
    <name evidence="2" type="ORF">pdam_00006888</name>
</gene>
<dbReference type="Proteomes" id="UP000275408">
    <property type="component" value="Unassembled WGS sequence"/>
</dbReference>
<dbReference type="OrthoDB" id="5976464at2759"/>
<dbReference type="EMBL" id="RCHS01003243">
    <property type="protein sequence ID" value="RMX43133.1"/>
    <property type="molecule type" value="Genomic_DNA"/>
</dbReference>
<evidence type="ECO:0000313" key="2">
    <source>
        <dbReference type="EMBL" id="RMX43133.1"/>
    </source>
</evidence>
<feature type="region of interest" description="Disordered" evidence="1">
    <location>
        <begin position="1"/>
        <end position="25"/>
    </location>
</feature>
<evidence type="ECO:0000313" key="3">
    <source>
        <dbReference type="Proteomes" id="UP000275408"/>
    </source>
</evidence>
<name>A0A3M6TNZ2_POCDA</name>
<keyword evidence="3" id="KW-1185">Reference proteome</keyword>
<dbReference type="AlphaFoldDB" id="A0A3M6TNZ2"/>
<organism evidence="2 3">
    <name type="scientific">Pocillopora damicornis</name>
    <name type="common">Cauliflower coral</name>
    <name type="synonym">Millepora damicornis</name>
    <dbReference type="NCBI Taxonomy" id="46731"/>
    <lineage>
        <taxon>Eukaryota</taxon>
        <taxon>Metazoa</taxon>
        <taxon>Cnidaria</taxon>
        <taxon>Anthozoa</taxon>
        <taxon>Hexacorallia</taxon>
        <taxon>Scleractinia</taxon>
        <taxon>Astrocoeniina</taxon>
        <taxon>Pocilloporidae</taxon>
        <taxon>Pocillopora</taxon>
    </lineage>
</organism>
<feature type="compositionally biased region" description="Low complexity" evidence="1">
    <location>
        <begin position="9"/>
        <end position="21"/>
    </location>
</feature>
<reference evidence="2 3" key="1">
    <citation type="journal article" date="2018" name="Sci. Rep.">
        <title>Comparative analysis of the Pocillopora damicornis genome highlights role of immune system in coral evolution.</title>
        <authorList>
            <person name="Cunning R."/>
            <person name="Bay R.A."/>
            <person name="Gillette P."/>
            <person name="Baker A.C."/>
            <person name="Traylor-Knowles N."/>
        </authorList>
    </citation>
    <scope>NUCLEOTIDE SEQUENCE [LARGE SCALE GENOMIC DNA]</scope>
    <source>
        <strain evidence="2">RSMAS</strain>
        <tissue evidence="2">Whole animal</tissue>
    </source>
</reference>
<evidence type="ECO:0000256" key="1">
    <source>
        <dbReference type="SAM" id="MobiDB-lite"/>
    </source>
</evidence>
<proteinExistence type="predicted"/>
<accession>A0A3M6TNZ2</accession>
<protein>
    <submittedName>
        <fullName evidence="2">Uncharacterized protein</fullName>
    </submittedName>
</protein>